<accession>A0A941I7F0</accession>
<dbReference type="Proteomes" id="UP000675284">
    <property type="component" value="Unassembled WGS sequence"/>
</dbReference>
<evidence type="ECO:0000256" key="1">
    <source>
        <dbReference type="SAM" id="MobiDB-lite"/>
    </source>
</evidence>
<reference evidence="2" key="1">
    <citation type="submission" date="2021-04" db="EMBL/GenBank/DDBJ databases">
        <title>Isolation and polyphasic classification of algal microorganism.</title>
        <authorList>
            <person name="Wang S."/>
        </authorList>
    </citation>
    <scope>NUCLEOTIDE SEQUENCE</scope>
    <source>
        <strain evidence="2">720a</strain>
    </source>
</reference>
<comment type="caution">
    <text evidence="2">The sequence shown here is derived from an EMBL/GenBank/DDBJ whole genome shotgun (WGS) entry which is preliminary data.</text>
</comment>
<protein>
    <recommendedName>
        <fullName evidence="4">YppG-like protein</fullName>
    </recommendedName>
</protein>
<evidence type="ECO:0008006" key="4">
    <source>
        <dbReference type="Google" id="ProtNLM"/>
    </source>
</evidence>
<feature type="compositionally biased region" description="Polar residues" evidence="1">
    <location>
        <begin position="19"/>
        <end position="30"/>
    </location>
</feature>
<proteinExistence type="predicted"/>
<dbReference type="AlphaFoldDB" id="A0A941I7F0"/>
<evidence type="ECO:0000313" key="3">
    <source>
        <dbReference type="Proteomes" id="UP000675284"/>
    </source>
</evidence>
<sequence>MRQAPPRRQADWFGRPLQGRNTPKKASTTENIIAQFRDQDGQLDFNKMTEVASQMGKIYGQVSPLITTFFKK</sequence>
<dbReference type="InterPro" id="IPR025555">
    <property type="entry name" value="YppG"/>
</dbReference>
<dbReference type="RefSeq" id="WP_162986476.1">
    <property type="nucleotide sequence ID" value="NZ_BAAACY010000033.1"/>
</dbReference>
<gene>
    <name evidence="2" type="ORF">KCX74_00070</name>
</gene>
<evidence type="ECO:0000313" key="2">
    <source>
        <dbReference type="EMBL" id="MBR7794434.1"/>
    </source>
</evidence>
<dbReference type="Pfam" id="PF14179">
    <property type="entry name" value="YppG"/>
    <property type="match status" value="1"/>
</dbReference>
<organism evidence="2 3">
    <name type="scientific">Virgibacillus salarius</name>
    <dbReference type="NCBI Taxonomy" id="447199"/>
    <lineage>
        <taxon>Bacteria</taxon>
        <taxon>Bacillati</taxon>
        <taxon>Bacillota</taxon>
        <taxon>Bacilli</taxon>
        <taxon>Bacillales</taxon>
        <taxon>Bacillaceae</taxon>
        <taxon>Virgibacillus</taxon>
    </lineage>
</organism>
<dbReference type="EMBL" id="JAGSOT010000001">
    <property type="protein sequence ID" value="MBR7794434.1"/>
    <property type="molecule type" value="Genomic_DNA"/>
</dbReference>
<name>A0A941I7F0_9BACI</name>
<keyword evidence="3" id="KW-1185">Reference proteome</keyword>
<feature type="region of interest" description="Disordered" evidence="1">
    <location>
        <begin position="1"/>
        <end position="30"/>
    </location>
</feature>